<dbReference type="AlphaFoldDB" id="A0A1H7FPK7"/>
<dbReference type="Proteomes" id="UP000198953">
    <property type="component" value="Unassembled WGS sequence"/>
</dbReference>
<accession>A0A1H7FPK7</accession>
<organism evidence="2 3">
    <name type="scientific">Nonomuraea pusilla</name>
    <dbReference type="NCBI Taxonomy" id="46177"/>
    <lineage>
        <taxon>Bacteria</taxon>
        <taxon>Bacillati</taxon>
        <taxon>Actinomycetota</taxon>
        <taxon>Actinomycetes</taxon>
        <taxon>Streptosporangiales</taxon>
        <taxon>Streptosporangiaceae</taxon>
        <taxon>Nonomuraea</taxon>
    </lineage>
</organism>
<evidence type="ECO:0000313" key="3">
    <source>
        <dbReference type="Proteomes" id="UP000198953"/>
    </source>
</evidence>
<protein>
    <recommendedName>
        <fullName evidence="4">Peptidase MA superfamily</fullName>
    </recommendedName>
</protein>
<keyword evidence="3" id="KW-1185">Reference proteome</keyword>
<dbReference type="OrthoDB" id="43895at2"/>
<evidence type="ECO:0000313" key="2">
    <source>
        <dbReference type="EMBL" id="SEK28033.1"/>
    </source>
</evidence>
<dbReference type="STRING" id="46177.SAMN05660976_00158"/>
<feature type="chain" id="PRO_5011439846" description="Peptidase MA superfamily" evidence="1">
    <location>
        <begin position="34"/>
        <end position="244"/>
    </location>
</feature>
<proteinExistence type="predicted"/>
<evidence type="ECO:0000256" key="1">
    <source>
        <dbReference type="SAM" id="SignalP"/>
    </source>
</evidence>
<keyword evidence="1" id="KW-0732">Signal</keyword>
<evidence type="ECO:0008006" key="4">
    <source>
        <dbReference type="Google" id="ProtNLM"/>
    </source>
</evidence>
<gene>
    <name evidence="2" type="ORF">SAMN05660976_00158</name>
</gene>
<feature type="signal peptide" evidence="1">
    <location>
        <begin position="1"/>
        <end position="33"/>
    </location>
</feature>
<dbReference type="RefSeq" id="WP_091097518.1">
    <property type="nucleotide sequence ID" value="NZ_FOBF01000001.1"/>
</dbReference>
<reference evidence="2 3" key="1">
    <citation type="submission" date="2016-10" db="EMBL/GenBank/DDBJ databases">
        <authorList>
            <person name="de Groot N.N."/>
        </authorList>
    </citation>
    <scope>NUCLEOTIDE SEQUENCE [LARGE SCALE GENOMIC DNA]</scope>
    <source>
        <strain evidence="2 3">DSM 43357</strain>
    </source>
</reference>
<name>A0A1H7FPK7_9ACTN</name>
<dbReference type="EMBL" id="FOBF01000001">
    <property type="protein sequence ID" value="SEK28033.1"/>
    <property type="molecule type" value="Genomic_DNA"/>
</dbReference>
<sequence length="244" mass="25806">MQAVRGRAARLWRRAAAALAALLVAAVAGVAFAYPSLAATTCPGCYGLSELQPDVYAEKGLSGEQRARVGGVVEAARARLAAFYGGAVSRPRLLVCGTEDCYRRIGGRKERGVAVLNRSVMLSPRGLDAVIASHEMSHVELHARLASGVEVPQWFDEGLAVVVSDDARYLAPVSSADRCTARPDGPLPETLDAWLGTASKDPSTYAKAACQVHRWLRAHGERQGLLTLVERLNAGDSFAAAAGL</sequence>